<dbReference type="PANTHER" id="PTHR23417">
    <property type="entry name" value="3-DEOXY-D-MANNO-OCTULOSONIC-ACID TRANSFERASE/TRNA GUANINE-N 7 - -METHYLTRANSFERASE"/>
    <property type="match status" value="1"/>
</dbReference>
<proteinExistence type="predicted"/>
<dbReference type="GO" id="GO:0043527">
    <property type="term" value="C:tRNA methyltransferase complex"/>
    <property type="evidence" value="ECO:0007669"/>
    <property type="project" value="TreeGrafter"/>
</dbReference>
<keyword evidence="6" id="KW-0819">tRNA processing</keyword>
<dbReference type="Proteomes" id="UP001224775">
    <property type="component" value="Unassembled WGS sequence"/>
</dbReference>
<evidence type="ECO:0000256" key="7">
    <source>
        <dbReference type="SAM" id="MobiDB-lite"/>
    </source>
</evidence>
<organism evidence="9 10">
    <name type="scientific">Skeletonema marinoi</name>
    <dbReference type="NCBI Taxonomy" id="267567"/>
    <lineage>
        <taxon>Eukaryota</taxon>
        <taxon>Sar</taxon>
        <taxon>Stramenopiles</taxon>
        <taxon>Ochrophyta</taxon>
        <taxon>Bacillariophyta</taxon>
        <taxon>Coscinodiscophyceae</taxon>
        <taxon>Thalassiosirophycidae</taxon>
        <taxon>Thalassiosirales</taxon>
        <taxon>Skeletonemataceae</taxon>
        <taxon>Skeletonema</taxon>
        <taxon>Skeletonema marinoi-dohrnii complex</taxon>
    </lineage>
</organism>
<dbReference type="AlphaFoldDB" id="A0AAD9DH15"/>
<gene>
    <name evidence="9" type="ORF">QTG54_003454</name>
</gene>
<dbReference type="Gene3D" id="3.40.50.150">
    <property type="entry name" value="Vaccinia Virus protein VP39"/>
    <property type="match status" value="1"/>
</dbReference>
<evidence type="ECO:0000313" key="10">
    <source>
        <dbReference type="Proteomes" id="UP001224775"/>
    </source>
</evidence>
<dbReference type="PANTHER" id="PTHR23417:SF21">
    <property type="entry name" value="TRNA (GUANINE-N(7)-)-METHYLTRANSFERASE"/>
    <property type="match status" value="1"/>
</dbReference>
<dbReference type="GO" id="GO:0008176">
    <property type="term" value="F:tRNA (guanine(46)-N7)-methyltransferase activity"/>
    <property type="evidence" value="ECO:0007669"/>
    <property type="project" value="UniProtKB-EC"/>
</dbReference>
<accession>A0AAD9DH15</accession>
<keyword evidence="10" id="KW-1185">Reference proteome</keyword>
<sequence length="435" mass="48309">MAAYSMLSVQMALFLALSCTSITHKAASFTFNRGITSLATTRVASKTARYAVTKEAVEIWRQKAGFGTVKVQDNISNDTTSSNNEASTTLITAATAAADIANEEHQAKAAQAVQTDDDSSSAEVEEEEEERYMPPWSLATQRAPSSKAFSRFRQHVNPLSRRFQMPTDLPENWPYSDFTNVNLPLYLDIGCGKGGFLLELVGRRHGNDYPDGTDTYMNNTRLFTDTTDEWLPSTMNYLGLEIRPGVSQYAQNRVEKRGLSGKLSFVGCNANVDLDRLLSLYTESAETEVVDDGAIGDGGSNNELKFVSIQFPDPHFKKSHTKRRVVTPALVTTLAKFMNQGGVVFLQSDIKEALEAMREKFVEDDGLVYFDEHCDDDDCKIDDGTEEEYGLANPLGIPTEREVSVLNQDLPIYRTLFLRNDVSYPSKSSDLARNL</sequence>
<dbReference type="PROSITE" id="PS51625">
    <property type="entry name" value="SAM_MT_TRMB"/>
    <property type="match status" value="1"/>
</dbReference>
<protein>
    <recommendedName>
        <fullName evidence="2">tRNA (guanine(46)-N(7))-methyltransferase</fullName>
        <ecNumber evidence="2">2.1.1.33</ecNumber>
    </recommendedName>
</protein>
<dbReference type="InterPro" id="IPR003358">
    <property type="entry name" value="tRNA_(Gua-N-7)_MeTrfase_Trmb"/>
</dbReference>
<dbReference type="Pfam" id="PF02390">
    <property type="entry name" value="Methyltransf_4"/>
    <property type="match status" value="1"/>
</dbReference>
<dbReference type="InterPro" id="IPR029063">
    <property type="entry name" value="SAM-dependent_MTases_sf"/>
</dbReference>
<evidence type="ECO:0000256" key="4">
    <source>
        <dbReference type="ARBA" id="ARBA00022679"/>
    </source>
</evidence>
<reference evidence="9" key="1">
    <citation type="submission" date="2023-06" db="EMBL/GenBank/DDBJ databases">
        <title>Survivors Of The Sea: Transcriptome response of Skeletonema marinoi to long-term dormancy.</title>
        <authorList>
            <person name="Pinder M.I.M."/>
            <person name="Kourtchenko O."/>
            <person name="Robertson E.K."/>
            <person name="Larsson T."/>
            <person name="Maumus F."/>
            <person name="Osuna-Cruz C.M."/>
            <person name="Vancaester E."/>
            <person name="Stenow R."/>
            <person name="Vandepoele K."/>
            <person name="Ploug H."/>
            <person name="Bruchert V."/>
            <person name="Godhe A."/>
            <person name="Topel M."/>
        </authorList>
    </citation>
    <scope>NUCLEOTIDE SEQUENCE</scope>
    <source>
        <strain evidence="9">R05AC</strain>
    </source>
</reference>
<keyword evidence="4 9" id="KW-0808">Transferase</keyword>
<evidence type="ECO:0000313" key="9">
    <source>
        <dbReference type="EMBL" id="KAK1745530.1"/>
    </source>
</evidence>
<comment type="catalytic activity">
    <reaction evidence="1">
        <text>guanosine(46) in tRNA + S-adenosyl-L-methionine = N(7)-methylguanosine(46) in tRNA + S-adenosyl-L-homocysteine</text>
        <dbReference type="Rhea" id="RHEA:42708"/>
        <dbReference type="Rhea" id="RHEA-COMP:10188"/>
        <dbReference type="Rhea" id="RHEA-COMP:10189"/>
        <dbReference type="ChEBI" id="CHEBI:57856"/>
        <dbReference type="ChEBI" id="CHEBI:59789"/>
        <dbReference type="ChEBI" id="CHEBI:74269"/>
        <dbReference type="ChEBI" id="CHEBI:74480"/>
        <dbReference type="EC" id="2.1.1.33"/>
    </reaction>
</comment>
<evidence type="ECO:0000256" key="6">
    <source>
        <dbReference type="ARBA" id="ARBA00022694"/>
    </source>
</evidence>
<evidence type="ECO:0000256" key="2">
    <source>
        <dbReference type="ARBA" id="ARBA00011977"/>
    </source>
</evidence>
<keyword evidence="8" id="KW-0732">Signal</keyword>
<feature type="compositionally biased region" description="Acidic residues" evidence="7">
    <location>
        <begin position="115"/>
        <end position="130"/>
    </location>
</feature>
<dbReference type="EC" id="2.1.1.33" evidence="2"/>
<dbReference type="SUPFAM" id="SSF53335">
    <property type="entry name" value="S-adenosyl-L-methionine-dependent methyltransferases"/>
    <property type="match status" value="1"/>
</dbReference>
<evidence type="ECO:0000256" key="8">
    <source>
        <dbReference type="SAM" id="SignalP"/>
    </source>
</evidence>
<evidence type="ECO:0000256" key="5">
    <source>
        <dbReference type="ARBA" id="ARBA00022691"/>
    </source>
</evidence>
<comment type="caution">
    <text evidence="9">The sequence shown here is derived from an EMBL/GenBank/DDBJ whole genome shotgun (WGS) entry which is preliminary data.</text>
</comment>
<evidence type="ECO:0000256" key="1">
    <source>
        <dbReference type="ARBA" id="ARBA00000142"/>
    </source>
</evidence>
<feature type="region of interest" description="Disordered" evidence="7">
    <location>
        <begin position="104"/>
        <end position="134"/>
    </location>
</feature>
<keyword evidence="3 9" id="KW-0489">Methyltransferase</keyword>
<dbReference type="EMBL" id="JATAAI010000005">
    <property type="protein sequence ID" value="KAK1745530.1"/>
    <property type="molecule type" value="Genomic_DNA"/>
</dbReference>
<evidence type="ECO:0000256" key="3">
    <source>
        <dbReference type="ARBA" id="ARBA00022603"/>
    </source>
</evidence>
<name>A0AAD9DH15_9STRA</name>
<feature type="chain" id="PRO_5042047300" description="tRNA (guanine(46)-N(7))-methyltransferase" evidence="8">
    <location>
        <begin position="29"/>
        <end position="435"/>
    </location>
</feature>
<keyword evidence="5" id="KW-0949">S-adenosyl-L-methionine</keyword>
<feature type="signal peptide" evidence="8">
    <location>
        <begin position="1"/>
        <end position="28"/>
    </location>
</feature>